<dbReference type="AlphaFoldDB" id="A0A7C8MYW3"/>
<sequence length="902" mass="100873">MASNDNPDDSFDRNMPDLGDAIDTLTFSQILEMDDSEDDREFSRSIVYGFFEQAEETFEKMDSALQSRDLDELYRLGHYLKGSSATVGLTKVKDSCEHIQRYGKRENVDGTPEPDEELCLTRIKSTLKTVKSESRRRWLLLTLNVTVRPVGTLHLTLGVMSFPKNEGLEKAVALLKTIIPQQILANIAAPPPTKQAAEGGALSGPLPPPLLVTLKSLHTMQSAAKASVLYAPPVDDSGILARFCEELRSAFQEAGLMMEDNRPLLLHATILNTIYVKGRNASSGGGKGKSREKLTIDARQILDRYDEYVWMEDVPVEKIAICKMGAKKQENGDEAYEVEAEIDLMEVLYGNSLNLSSKERNNCSLPSVGLLSYRGFAYLQAAVRLKTPAPFLVKLPVRKCLRPNPPAAAQRWLDSDISPAYRLPSPPPLVCLPPRRRKHASAPTVQPNLSAPSLQQPQSLDTMNTSDKRKSITHPTRASSSSRNSAIIAAPPRAQFIRPTSTSNSPPAENDPPHEQNSSAGKDGGGAYAAKEREKSLQDKIAELKRELAANEAEFTRALDRLSQNESETASYWQAKYSSLNQQFLRVDTELRVLRTEVDVREAEKAELREEWELLHRELNERDGEIRSLRSQIAGLKQWVSTNTKKSDQTSDEEFGETIARLRNGLQNWAVSHFRKSSFDLDRADQNVIDDLSELVPMYEELAVSETKAAFLQSIVSSILVEMIFDAYFVGLPEEHATRLGRVEEYLVHLSSTEAVNEWRAMTLSMLQKECIPKMQQETDAVIKNVMTRVNRILNNITDAKATDARDQALRMLVTNSISLARLLTAQKALFKVVMPKILPYQRVLFEADTMDHIGEEDEDSLTSREIRCVTFPGIIKTGDENGKHLQYRNVIAKATVLCSPE</sequence>
<dbReference type="GO" id="GO:0006355">
    <property type="term" value="P:regulation of DNA-templated transcription"/>
    <property type="evidence" value="ECO:0007669"/>
    <property type="project" value="TreeGrafter"/>
</dbReference>
<reference evidence="4 5" key="1">
    <citation type="submission" date="2019-12" db="EMBL/GenBank/DDBJ databases">
        <title>Draft genome sequence of the ascomycete Xylaria multiplex DSM 110363.</title>
        <authorList>
            <person name="Buettner E."/>
            <person name="Kellner H."/>
        </authorList>
    </citation>
    <scope>NUCLEOTIDE SEQUENCE [LARGE SCALE GENOMIC DNA]</scope>
    <source>
        <strain evidence="4 5">DSM 110363</strain>
    </source>
</reference>
<feature type="compositionally biased region" description="Low complexity" evidence="2">
    <location>
        <begin position="477"/>
        <end position="490"/>
    </location>
</feature>
<dbReference type="SMART" id="SM00073">
    <property type="entry name" value="HPT"/>
    <property type="match status" value="1"/>
</dbReference>
<dbReference type="OrthoDB" id="5328813at2759"/>
<name>A0A7C8MYW3_9PEZI</name>
<dbReference type="Pfam" id="PF01627">
    <property type="entry name" value="Hpt"/>
    <property type="match status" value="1"/>
</dbReference>
<dbReference type="InterPro" id="IPR009210">
    <property type="entry name" value="ASCC1"/>
</dbReference>
<dbReference type="Pfam" id="PF10469">
    <property type="entry name" value="AKAP7_NLS"/>
    <property type="match status" value="1"/>
</dbReference>
<evidence type="ECO:0000313" key="4">
    <source>
        <dbReference type="EMBL" id="KAF2971913.1"/>
    </source>
</evidence>
<dbReference type="EMBL" id="WUBL01000010">
    <property type="protein sequence ID" value="KAF2971913.1"/>
    <property type="molecule type" value="Genomic_DNA"/>
</dbReference>
<dbReference type="PANTHER" id="PTHR13360:SF1">
    <property type="entry name" value="ACTIVATING SIGNAL COINTEGRATOR 1 COMPLEX SUBUNIT 1"/>
    <property type="match status" value="1"/>
</dbReference>
<dbReference type="InterPro" id="IPR008207">
    <property type="entry name" value="Sig_transdc_His_kin_Hpt_dom"/>
</dbReference>
<dbReference type="InterPro" id="IPR019510">
    <property type="entry name" value="AKAP7-like_phosphoesterase"/>
</dbReference>
<feature type="compositionally biased region" description="Polar residues" evidence="2">
    <location>
        <begin position="443"/>
        <end position="465"/>
    </location>
</feature>
<gene>
    <name evidence="4" type="ORF">GQX73_g1765</name>
</gene>
<feature type="modified residue" description="Phosphohistidine" evidence="1">
    <location>
        <position position="78"/>
    </location>
</feature>
<evidence type="ECO:0000256" key="1">
    <source>
        <dbReference type="PROSITE-ProRule" id="PRU00110"/>
    </source>
</evidence>
<dbReference type="GO" id="GO:0005634">
    <property type="term" value="C:nucleus"/>
    <property type="evidence" value="ECO:0007669"/>
    <property type="project" value="TreeGrafter"/>
</dbReference>
<evidence type="ECO:0000259" key="3">
    <source>
        <dbReference type="PROSITE" id="PS50894"/>
    </source>
</evidence>
<feature type="region of interest" description="Disordered" evidence="2">
    <location>
        <begin position="427"/>
        <end position="534"/>
    </location>
</feature>
<feature type="compositionally biased region" description="Polar residues" evidence="2">
    <location>
        <begin position="498"/>
        <end position="507"/>
    </location>
</feature>
<dbReference type="PANTHER" id="PTHR13360">
    <property type="entry name" value="ACTIVATING SIGNAL COINTEGRATOR 1 COMPLEX SUBUNIT 1"/>
    <property type="match status" value="1"/>
</dbReference>
<comment type="caution">
    <text evidence="4">The sequence shown here is derived from an EMBL/GenBank/DDBJ whole genome shotgun (WGS) entry which is preliminary data.</text>
</comment>
<keyword evidence="1" id="KW-0597">Phosphoprotein</keyword>
<accession>A0A7C8MYW3</accession>
<dbReference type="PROSITE" id="PS50894">
    <property type="entry name" value="HPT"/>
    <property type="match status" value="1"/>
</dbReference>
<dbReference type="Gene3D" id="3.90.1140.10">
    <property type="entry name" value="Cyclic phosphodiesterase"/>
    <property type="match status" value="1"/>
</dbReference>
<dbReference type="InParanoid" id="A0A7C8MYW3"/>
<dbReference type="Proteomes" id="UP000481858">
    <property type="component" value="Unassembled WGS sequence"/>
</dbReference>
<feature type="domain" description="HPt" evidence="3">
    <location>
        <begin position="39"/>
        <end position="137"/>
    </location>
</feature>
<protein>
    <recommendedName>
        <fullName evidence="3">HPt domain-containing protein</fullName>
    </recommendedName>
</protein>
<keyword evidence="5" id="KW-1185">Reference proteome</keyword>
<dbReference type="GO" id="GO:0006307">
    <property type="term" value="P:DNA alkylation repair"/>
    <property type="evidence" value="ECO:0007669"/>
    <property type="project" value="InterPro"/>
</dbReference>
<dbReference type="GO" id="GO:0000160">
    <property type="term" value="P:phosphorelay signal transduction system"/>
    <property type="evidence" value="ECO:0007669"/>
    <property type="project" value="InterPro"/>
</dbReference>
<proteinExistence type="predicted"/>
<evidence type="ECO:0000313" key="5">
    <source>
        <dbReference type="Proteomes" id="UP000481858"/>
    </source>
</evidence>
<organism evidence="4 5">
    <name type="scientific">Xylaria multiplex</name>
    <dbReference type="NCBI Taxonomy" id="323545"/>
    <lineage>
        <taxon>Eukaryota</taxon>
        <taxon>Fungi</taxon>
        <taxon>Dikarya</taxon>
        <taxon>Ascomycota</taxon>
        <taxon>Pezizomycotina</taxon>
        <taxon>Sordariomycetes</taxon>
        <taxon>Xylariomycetidae</taxon>
        <taxon>Xylariales</taxon>
        <taxon>Xylariaceae</taxon>
        <taxon>Xylaria</taxon>
    </lineage>
</organism>
<dbReference type="Gene3D" id="1.20.120.160">
    <property type="entry name" value="HPT domain"/>
    <property type="match status" value="1"/>
</dbReference>
<evidence type="ECO:0000256" key="2">
    <source>
        <dbReference type="SAM" id="MobiDB-lite"/>
    </source>
</evidence>
<dbReference type="SUPFAM" id="SSF47226">
    <property type="entry name" value="Histidine-containing phosphotransfer domain, HPT domain"/>
    <property type="match status" value="1"/>
</dbReference>
<dbReference type="InterPro" id="IPR036641">
    <property type="entry name" value="HPT_dom_sf"/>
</dbReference>